<evidence type="ECO:0000313" key="1">
    <source>
        <dbReference type="EMBL" id="MPM48031.1"/>
    </source>
</evidence>
<gene>
    <name evidence="1" type="ORF">SDC9_94752</name>
</gene>
<protein>
    <submittedName>
        <fullName evidence="1">Uncharacterized protein</fullName>
    </submittedName>
</protein>
<name>A0A645A6W8_9ZZZZ</name>
<reference evidence="1" key="1">
    <citation type="submission" date="2019-08" db="EMBL/GenBank/DDBJ databases">
        <authorList>
            <person name="Kucharzyk K."/>
            <person name="Murdoch R.W."/>
            <person name="Higgins S."/>
            <person name="Loffler F."/>
        </authorList>
    </citation>
    <scope>NUCLEOTIDE SEQUENCE</scope>
</reference>
<proteinExistence type="predicted"/>
<dbReference type="EMBL" id="VSSQ01011922">
    <property type="protein sequence ID" value="MPM48031.1"/>
    <property type="molecule type" value="Genomic_DNA"/>
</dbReference>
<dbReference type="AlphaFoldDB" id="A0A645A6W8"/>
<accession>A0A645A6W8</accession>
<organism evidence="1">
    <name type="scientific">bioreactor metagenome</name>
    <dbReference type="NCBI Taxonomy" id="1076179"/>
    <lineage>
        <taxon>unclassified sequences</taxon>
        <taxon>metagenomes</taxon>
        <taxon>ecological metagenomes</taxon>
    </lineage>
</organism>
<comment type="caution">
    <text evidence="1">The sequence shown here is derived from an EMBL/GenBank/DDBJ whole genome shotgun (WGS) entry which is preliminary data.</text>
</comment>
<sequence>MGEVVFSVLISGNALNQNRHLLVQAKKSPVHSVGKGILIHRTGINRADCLFEGFVTFVRGPLIGAKHTFIFPGKGVSEIILKQGTGAHNNRGLSKVFQHLNKLLLNVLRKFSVQEFFFQLGRVPVISFFRLLLGTQSPPAVLNDIRIKNIRAEIKGIMRLQKRSITLLALLLQYLSGQKHADAFPADKACSNLSGGYHENIAQGKIPVAQLKHP</sequence>